<name>A0A167QG72_PHYB8</name>
<keyword evidence="2" id="KW-1185">Reference proteome</keyword>
<evidence type="ECO:0000313" key="1">
    <source>
        <dbReference type="EMBL" id="OAD79649.1"/>
    </source>
</evidence>
<organism evidence="1 2">
    <name type="scientific">Phycomyces blakesleeanus (strain ATCC 8743b / DSM 1359 / FGSC 10004 / NBRC 33097 / NRRL 1555)</name>
    <dbReference type="NCBI Taxonomy" id="763407"/>
    <lineage>
        <taxon>Eukaryota</taxon>
        <taxon>Fungi</taxon>
        <taxon>Fungi incertae sedis</taxon>
        <taxon>Mucoromycota</taxon>
        <taxon>Mucoromycotina</taxon>
        <taxon>Mucoromycetes</taxon>
        <taxon>Mucorales</taxon>
        <taxon>Phycomycetaceae</taxon>
        <taxon>Phycomyces</taxon>
    </lineage>
</organism>
<gene>
    <name evidence="1" type="ORF">PHYBLDRAFT_58695</name>
</gene>
<protein>
    <submittedName>
        <fullName evidence="1">Uncharacterized protein</fullName>
    </submittedName>
</protein>
<accession>A0A167QG72</accession>
<evidence type="ECO:0000313" key="2">
    <source>
        <dbReference type="Proteomes" id="UP000077315"/>
    </source>
</evidence>
<dbReference type="EMBL" id="KV440972">
    <property type="protein sequence ID" value="OAD79649.1"/>
    <property type="molecule type" value="Genomic_DNA"/>
</dbReference>
<proteinExistence type="predicted"/>
<dbReference type="InParanoid" id="A0A167QG72"/>
<reference evidence="2" key="1">
    <citation type="submission" date="2015-06" db="EMBL/GenBank/DDBJ databases">
        <title>Expansion of signal transduction pathways in fungi by whole-genome duplication.</title>
        <authorList>
            <consortium name="DOE Joint Genome Institute"/>
            <person name="Corrochano L.M."/>
            <person name="Kuo A."/>
            <person name="Marcet-Houben M."/>
            <person name="Polaino S."/>
            <person name="Salamov A."/>
            <person name="Villalobos J.M."/>
            <person name="Alvarez M.I."/>
            <person name="Avalos J."/>
            <person name="Benito E.P."/>
            <person name="Benoit I."/>
            <person name="Burger G."/>
            <person name="Camino L.P."/>
            <person name="Canovas D."/>
            <person name="Cerda-Olmedo E."/>
            <person name="Cheng J.-F."/>
            <person name="Dominguez A."/>
            <person name="Elias M."/>
            <person name="Eslava A.P."/>
            <person name="Glaser F."/>
            <person name="Grimwood J."/>
            <person name="Gutierrez G."/>
            <person name="Heitman J."/>
            <person name="Henrissat B."/>
            <person name="Iturriaga E.A."/>
            <person name="Lang B.F."/>
            <person name="Lavin J.L."/>
            <person name="Lee S."/>
            <person name="Li W."/>
            <person name="Lindquist E."/>
            <person name="Lopez-Garcia S."/>
            <person name="Luque E.M."/>
            <person name="Marcos A.T."/>
            <person name="Martin J."/>
            <person name="McCluskey K."/>
            <person name="Medina H.R."/>
            <person name="Miralles-Duran A."/>
            <person name="Miyazaki A."/>
            <person name="Munoz-Torres E."/>
            <person name="Oguiza J.A."/>
            <person name="Ohm R."/>
            <person name="Olmedo M."/>
            <person name="Orejas M."/>
            <person name="Ortiz-Castellanos L."/>
            <person name="Pisabarro A.G."/>
            <person name="Rodriguez-Romero J."/>
            <person name="Ruiz-Herrera J."/>
            <person name="Ruiz-Vazquez R."/>
            <person name="Sanz C."/>
            <person name="Schackwitz W."/>
            <person name="Schmutz J."/>
            <person name="Shahriari M."/>
            <person name="Shelest E."/>
            <person name="Silva-Franco F."/>
            <person name="Soanes D."/>
            <person name="Syed K."/>
            <person name="Tagua V.G."/>
            <person name="Talbot N.J."/>
            <person name="Thon M."/>
            <person name="De vries R.P."/>
            <person name="Wiebenga A."/>
            <person name="Yadav J.S."/>
            <person name="Braun E.L."/>
            <person name="Baker S."/>
            <person name="Garre V."/>
            <person name="Horwitz B."/>
            <person name="Torres-Martinez S."/>
            <person name="Idnurm A."/>
            <person name="Herrera-Estrella A."/>
            <person name="Gabaldon T."/>
            <person name="Grigoriev I.V."/>
        </authorList>
    </citation>
    <scope>NUCLEOTIDE SEQUENCE [LARGE SCALE GENOMIC DNA]</scope>
    <source>
        <strain evidence="2">NRRL 1555(-)</strain>
    </source>
</reference>
<dbReference type="VEuPathDB" id="FungiDB:PHYBLDRAFT_58695"/>
<dbReference type="GeneID" id="29001277"/>
<dbReference type="RefSeq" id="XP_018297689.1">
    <property type="nucleotide sequence ID" value="XM_018440371.1"/>
</dbReference>
<dbReference type="AlphaFoldDB" id="A0A167QG72"/>
<sequence length="116" mass="13661">MGAINKLRNTACKSFRELALRIYPEEVKPVSNKSQNEFYVWSSSSFPFFAIRFYVNKFSCTNEVFTEHYRKPLRIIHSVVGWTENLSIEVHFFYDTNSCSTIFHPVAGLSEYFFLH</sequence>
<dbReference type="Proteomes" id="UP000077315">
    <property type="component" value="Unassembled WGS sequence"/>
</dbReference>